<evidence type="ECO:0000256" key="6">
    <source>
        <dbReference type="SAM" id="MobiDB-lite"/>
    </source>
</evidence>
<comment type="cofactor">
    <cofactor evidence="1">
        <name>pyridoxal 5'-phosphate</name>
        <dbReference type="ChEBI" id="CHEBI:597326"/>
    </cofactor>
</comment>
<dbReference type="GO" id="GO:0009074">
    <property type="term" value="P:aromatic amino acid family catabolic process"/>
    <property type="evidence" value="ECO:0007669"/>
    <property type="project" value="TreeGrafter"/>
</dbReference>
<dbReference type="GO" id="GO:0008793">
    <property type="term" value="F:aromatic-amino-acid transaminase activity"/>
    <property type="evidence" value="ECO:0007669"/>
    <property type="project" value="TreeGrafter"/>
</dbReference>
<reference evidence="8" key="1">
    <citation type="journal article" date="2020" name="Stud. Mycol.">
        <title>101 Dothideomycetes genomes: a test case for predicting lifestyles and emergence of pathogens.</title>
        <authorList>
            <person name="Haridas S."/>
            <person name="Albert R."/>
            <person name="Binder M."/>
            <person name="Bloem J."/>
            <person name="Labutti K."/>
            <person name="Salamov A."/>
            <person name="Andreopoulos B."/>
            <person name="Baker S."/>
            <person name="Barry K."/>
            <person name="Bills G."/>
            <person name="Bluhm B."/>
            <person name="Cannon C."/>
            <person name="Castanera R."/>
            <person name="Culley D."/>
            <person name="Daum C."/>
            <person name="Ezra D."/>
            <person name="Gonzalez J."/>
            <person name="Henrissat B."/>
            <person name="Kuo A."/>
            <person name="Liang C."/>
            <person name="Lipzen A."/>
            <person name="Lutzoni F."/>
            <person name="Magnuson J."/>
            <person name="Mondo S."/>
            <person name="Nolan M."/>
            <person name="Ohm R."/>
            <person name="Pangilinan J."/>
            <person name="Park H.-J."/>
            <person name="Ramirez L."/>
            <person name="Alfaro M."/>
            <person name="Sun H."/>
            <person name="Tritt A."/>
            <person name="Yoshinaga Y."/>
            <person name="Zwiers L.-H."/>
            <person name="Turgeon B."/>
            <person name="Goodwin S."/>
            <person name="Spatafora J."/>
            <person name="Crous P."/>
            <person name="Grigoriev I."/>
        </authorList>
    </citation>
    <scope>NUCLEOTIDE SEQUENCE</scope>
    <source>
        <strain evidence="8">CBS 121739</strain>
    </source>
</reference>
<sequence>MDRLTISEVNLARTGAQPSLALKPLSYKQYDAFKSPHSLKYNPSKLSLKHLSVESQQFSGASLKKLATPSPSCPAIQLCTGRPNADHFPWKSFQSGPETVTKSMETPRNDSESNGPYELTSMLDYGHAAGSPQLLRFITEHVELVHNPPYADWGTCLSSGSTSALDISLRIFCNRGDNVICEQFTYAGFLEVADLFGLKTRGIDMDNDGIRPVALRTLLKSWNWVDGDRPHVLYMIPSGQNPTGVSQPAERKAEIYTIAEEYDMIIIEDDPYYFLNLDTGNVGSSPRPESLNNLTPSYVSLDTSGRVVRLDSVSKILAPGLRAGWVTANDSIISKFLSYHEVSSAFVSGPSQLMLIELLDETWGHEGFFNWLQSLSKKYRQRRDIMIEACKAHLPKSLCNWSIPSSGIYIWVQINTEERANYSSVVSTLDTESEDSRLCIENRIQANAFEKGVQVTNGSMFEANTYGNQGLNFRLTFATADEALLYTGVRLFAEAIKEEFNEVSHSAVP</sequence>
<dbReference type="InterPro" id="IPR015421">
    <property type="entry name" value="PyrdxlP-dep_Trfase_major"/>
</dbReference>
<organism evidence="8 9">
    <name type="scientific">Pseudovirgaria hyperparasitica</name>
    <dbReference type="NCBI Taxonomy" id="470096"/>
    <lineage>
        <taxon>Eukaryota</taxon>
        <taxon>Fungi</taxon>
        <taxon>Dikarya</taxon>
        <taxon>Ascomycota</taxon>
        <taxon>Pezizomycotina</taxon>
        <taxon>Dothideomycetes</taxon>
        <taxon>Dothideomycetes incertae sedis</taxon>
        <taxon>Acrospermales</taxon>
        <taxon>Acrospermaceae</taxon>
        <taxon>Pseudovirgaria</taxon>
    </lineage>
</organism>
<dbReference type="OrthoDB" id="691673at2759"/>
<dbReference type="GO" id="GO:0006571">
    <property type="term" value="P:tyrosine biosynthetic process"/>
    <property type="evidence" value="ECO:0007669"/>
    <property type="project" value="TreeGrafter"/>
</dbReference>
<dbReference type="Proteomes" id="UP000799437">
    <property type="component" value="Unassembled WGS sequence"/>
</dbReference>
<evidence type="ECO:0000313" key="8">
    <source>
        <dbReference type="EMBL" id="KAF2762466.1"/>
    </source>
</evidence>
<proteinExistence type="inferred from homology"/>
<dbReference type="SUPFAM" id="SSF53383">
    <property type="entry name" value="PLP-dependent transferases"/>
    <property type="match status" value="1"/>
</dbReference>
<dbReference type="Gene3D" id="3.40.640.10">
    <property type="entry name" value="Type I PLP-dependent aspartate aminotransferase-like (Major domain)"/>
    <property type="match status" value="1"/>
</dbReference>
<evidence type="ECO:0000256" key="3">
    <source>
        <dbReference type="ARBA" id="ARBA00022576"/>
    </source>
</evidence>
<dbReference type="InterPro" id="IPR015424">
    <property type="entry name" value="PyrdxlP-dep_Trfase"/>
</dbReference>
<dbReference type="InterPro" id="IPR050859">
    <property type="entry name" value="Class-I_PLP-dep_aminotransf"/>
</dbReference>
<accession>A0A6A6WJN5</accession>
<dbReference type="PANTHER" id="PTHR42790:SF21">
    <property type="entry name" value="AROMATIC_AMINOADIPATE AMINOTRANSFERASE 1"/>
    <property type="match status" value="1"/>
</dbReference>
<gene>
    <name evidence="8" type="ORF">EJ05DRAFT_459232</name>
</gene>
<dbReference type="CDD" id="cd00609">
    <property type="entry name" value="AAT_like"/>
    <property type="match status" value="1"/>
</dbReference>
<dbReference type="AlphaFoldDB" id="A0A6A6WJN5"/>
<keyword evidence="4 8" id="KW-0808">Transferase</keyword>
<dbReference type="InterPro" id="IPR004839">
    <property type="entry name" value="Aminotransferase_I/II_large"/>
</dbReference>
<keyword evidence="5" id="KW-0663">Pyridoxal phosphate</keyword>
<keyword evidence="3 8" id="KW-0032">Aminotransferase</keyword>
<dbReference type="GO" id="GO:0047536">
    <property type="term" value="F:2-aminoadipate transaminase activity"/>
    <property type="evidence" value="ECO:0007669"/>
    <property type="project" value="TreeGrafter"/>
</dbReference>
<comment type="similarity">
    <text evidence="2">Belongs to the class-I pyridoxal-phosphate-dependent aminotransferase family.</text>
</comment>
<name>A0A6A6WJN5_9PEZI</name>
<evidence type="ECO:0000256" key="2">
    <source>
        <dbReference type="ARBA" id="ARBA00007441"/>
    </source>
</evidence>
<dbReference type="EMBL" id="ML996565">
    <property type="protein sequence ID" value="KAF2762466.1"/>
    <property type="molecule type" value="Genomic_DNA"/>
</dbReference>
<evidence type="ECO:0000256" key="4">
    <source>
        <dbReference type="ARBA" id="ARBA00022679"/>
    </source>
</evidence>
<evidence type="ECO:0000259" key="7">
    <source>
        <dbReference type="Pfam" id="PF00155"/>
    </source>
</evidence>
<evidence type="ECO:0000256" key="5">
    <source>
        <dbReference type="ARBA" id="ARBA00022898"/>
    </source>
</evidence>
<dbReference type="PANTHER" id="PTHR42790">
    <property type="entry name" value="AMINOTRANSFERASE"/>
    <property type="match status" value="1"/>
</dbReference>
<protein>
    <submittedName>
        <fullName evidence="8">L-kynurenine/alpha-aminoadipate aminotransferase</fullName>
    </submittedName>
</protein>
<dbReference type="Pfam" id="PF00155">
    <property type="entry name" value="Aminotran_1_2"/>
    <property type="match status" value="1"/>
</dbReference>
<dbReference type="GO" id="GO:0030170">
    <property type="term" value="F:pyridoxal phosphate binding"/>
    <property type="evidence" value="ECO:0007669"/>
    <property type="project" value="InterPro"/>
</dbReference>
<feature type="domain" description="Aminotransferase class I/classII large" evidence="7">
    <location>
        <begin position="125"/>
        <end position="485"/>
    </location>
</feature>
<dbReference type="GeneID" id="54483626"/>
<feature type="compositionally biased region" description="Polar residues" evidence="6">
    <location>
        <begin position="92"/>
        <end position="104"/>
    </location>
</feature>
<evidence type="ECO:0000256" key="1">
    <source>
        <dbReference type="ARBA" id="ARBA00001933"/>
    </source>
</evidence>
<keyword evidence="9" id="KW-1185">Reference proteome</keyword>
<dbReference type="GO" id="GO:0019878">
    <property type="term" value="P:lysine biosynthetic process via aminoadipic acid"/>
    <property type="evidence" value="ECO:0007669"/>
    <property type="project" value="TreeGrafter"/>
</dbReference>
<feature type="region of interest" description="Disordered" evidence="6">
    <location>
        <begin position="91"/>
        <end position="115"/>
    </location>
</feature>
<evidence type="ECO:0000313" key="9">
    <source>
        <dbReference type="Proteomes" id="UP000799437"/>
    </source>
</evidence>
<dbReference type="RefSeq" id="XP_033604917.1">
    <property type="nucleotide sequence ID" value="XM_033742572.1"/>
</dbReference>